<evidence type="ECO:0000259" key="2">
    <source>
        <dbReference type="PROSITE" id="PS51352"/>
    </source>
</evidence>
<proteinExistence type="predicted"/>
<feature type="signal peptide" evidence="1">
    <location>
        <begin position="1"/>
        <end position="22"/>
    </location>
</feature>
<dbReference type="AlphaFoldDB" id="K6H5J3"/>
<dbReference type="CDD" id="cd02947">
    <property type="entry name" value="TRX_family"/>
    <property type="match status" value="1"/>
</dbReference>
<protein>
    <submittedName>
        <fullName evidence="3">Thiol:disulfide interchange protein</fullName>
    </submittedName>
</protein>
<dbReference type="GO" id="GO:0015035">
    <property type="term" value="F:protein-disulfide reductase activity"/>
    <property type="evidence" value="ECO:0007669"/>
    <property type="project" value="TreeGrafter"/>
</dbReference>
<dbReference type="PATRIC" id="fig|1206767.3.peg.3470"/>
<evidence type="ECO:0000256" key="1">
    <source>
        <dbReference type="SAM" id="SignalP"/>
    </source>
</evidence>
<reference evidence="3 4" key="1">
    <citation type="submission" date="2012-07" db="EMBL/GenBank/DDBJ databases">
        <title>Draft genome sequence of Desulfovibrio magneticus str. Maddingley MBC34 obtained from a metagenomic sequence of a methanogenic enrichment isolated from coal-seam formation water in Victoria, Australia.</title>
        <authorList>
            <person name="Greenfield P."/>
            <person name="Hendry P."/>
            <person name="Li D."/>
            <person name="Rosewarne C.P."/>
            <person name="Tran-Dinh N."/>
            <person name="Elbourne L.D.H."/>
            <person name="Paulsen I.T."/>
            <person name="Midgley D.J."/>
        </authorList>
    </citation>
    <scope>NUCLEOTIDE SEQUENCE [LARGE SCALE GENOMIC DNA]</scope>
    <source>
        <strain evidence="4">Maddingley MBC34</strain>
    </source>
</reference>
<dbReference type="PANTHER" id="PTHR45663:SF11">
    <property type="entry name" value="GEO12009P1"/>
    <property type="match status" value="1"/>
</dbReference>
<feature type="chain" id="PRO_5003894427" evidence="1">
    <location>
        <begin position="23"/>
        <end position="122"/>
    </location>
</feature>
<sequence>MKRRLAALLATLALGAAVPALAGDVPAVPAPGMVTMVDLGAKACVPCKMMQPVLASVEARYAGRAAILFIDVWENRDEPRKFGLRVIPTQIFYDKTGKEISRHEGFLDEKPMADILDRLLAE</sequence>
<dbReference type="GO" id="GO:0045454">
    <property type="term" value="P:cell redox homeostasis"/>
    <property type="evidence" value="ECO:0007669"/>
    <property type="project" value="TreeGrafter"/>
</dbReference>
<dbReference type="GO" id="GO:0005829">
    <property type="term" value="C:cytosol"/>
    <property type="evidence" value="ECO:0007669"/>
    <property type="project" value="TreeGrafter"/>
</dbReference>
<dbReference type="EMBL" id="ALAO01000348">
    <property type="protein sequence ID" value="EKO37768.1"/>
    <property type="molecule type" value="Genomic_DNA"/>
</dbReference>
<evidence type="ECO:0000313" key="4">
    <source>
        <dbReference type="Proteomes" id="UP000006272"/>
    </source>
</evidence>
<accession>K6H5J3</accession>
<dbReference type="InterPro" id="IPR036249">
    <property type="entry name" value="Thioredoxin-like_sf"/>
</dbReference>
<feature type="domain" description="Thioredoxin" evidence="2">
    <location>
        <begin position="12"/>
        <end position="121"/>
    </location>
</feature>
<dbReference type="PROSITE" id="PS51352">
    <property type="entry name" value="THIOREDOXIN_2"/>
    <property type="match status" value="1"/>
</dbReference>
<dbReference type="InterPro" id="IPR013766">
    <property type="entry name" value="Thioredoxin_domain"/>
</dbReference>
<dbReference type="Proteomes" id="UP000006272">
    <property type="component" value="Unassembled WGS sequence"/>
</dbReference>
<name>K6H5J3_9BACT</name>
<gene>
    <name evidence="3" type="ORF">B193_3553</name>
</gene>
<dbReference type="Gene3D" id="3.40.30.10">
    <property type="entry name" value="Glutaredoxin"/>
    <property type="match status" value="1"/>
</dbReference>
<organism evidence="3 4">
    <name type="scientific">Solidesulfovibrio magneticus str. Maddingley MBC34</name>
    <dbReference type="NCBI Taxonomy" id="1206767"/>
    <lineage>
        <taxon>Bacteria</taxon>
        <taxon>Pseudomonadati</taxon>
        <taxon>Thermodesulfobacteriota</taxon>
        <taxon>Desulfovibrionia</taxon>
        <taxon>Desulfovibrionales</taxon>
        <taxon>Desulfovibrionaceae</taxon>
        <taxon>Solidesulfovibrio</taxon>
    </lineage>
</organism>
<dbReference type="Pfam" id="PF00085">
    <property type="entry name" value="Thioredoxin"/>
    <property type="match status" value="1"/>
</dbReference>
<dbReference type="SUPFAM" id="SSF52833">
    <property type="entry name" value="Thioredoxin-like"/>
    <property type="match status" value="1"/>
</dbReference>
<comment type="caution">
    <text evidence="3">The sequence shown here is derived from an EMBL/GenBank/DDBJ whole genome shotgun (WGS) entry which is preliminary data.</text>
</comment>
<dbReference type="PANTHER" id="PTHR45663">
    <property type="entry name" value="GEO12009P1"/>
    <property type="match status" value="1"/>
</dbReference>
<keyword evidence="1" id="KW-0732">Signal</keyword>
<evidence type="ECO:0000313" key="3">
    <source>
        <dbReference type="EMBL" id="EKO37768.1"/>
    </source>
</evidence>